<reference evidence="12" key="1">
    <citation type="submission" date="2025-08" db="UniProtKB">
        <authorList>
            <consortium name="RefSeq"/>
        </authorList>
    </citation>
    <scope>IDENTIFICATION</scope>
</reference>
<evidence type="ECO:0000256" key="2">
    <source>
        <dbReference type="ARBA" id="ARBA00022679"/>
    </source>
</evidence>
<evidence type="ECO:0000256" key="1">
    <source>
        <dbReference type="ARBA" id="ARBA00022605"/>
    </source>
</evidence>
<dbReference type="Pfam" id="PF01636">
    <property type="entry name" value="APH"/>
    <property type="match status" value="1"/>
</dbReference>
<evidence type="ECO:0000256" key="9">
    <source>
        <dbReference type="NCBIfam" id="TIGR00938"/>
    </source>
</evidence>
<evidence type="ECO:0000259" key="10">
    <source>
        <dbReference type="Pfam" id="PF01636"/>
    </source>
</evidence>
<sequence>MAVFTPVSPAEAADWLRQYDLGELVSIEGIGSGIENSNFFFNTTSADNGGRFVLTIFENLEPAQLPFYLEFMAALAARGVAVPRPIPDRTGAILQSIKGKPCCLATRLKGEFELDPQPEHCRQLGRTIAQMHAGGLAYQEARPQLMQPNLRGLDWQQAMLPKVAEWLPADLADLLRDELAVQAGHQSGAQYASLPRGPVHADIFRNNVLFDGTRAAPHLGGVFDFYFAGVDSFIFDLAVAVNDWAIDLDSGAIDAARADALIAAYAAERPFTDAERAAWPLALRAGALRFWVSRLYDFYRPREAETLTPHDPTHFERILRLRRAGPGCALP</sequence>
<evidence type="ECO:0000256" key="6">
    <source>
        <dbReference type="ARBA" id="ARBA00022840"/>
    </source>
</evidence>
<dbReference type="InterPro" id="IPR050249">
    <property type="entry name" value="Pseudomonas-type_ThrB"/>
</dbReference>
<accession>A0A8B6X1V1</accession>
<dbReference type="HAMAP" id="MF_00301">
    <property type="entry name" value="Homoser_kinase_2"/>
    <property type="match status" value="1"/>
</dbReference>
<comment type="catalytic activity">
    <reaction evidence="8">
        <text>L-homoserine + ATP = O-phospho-L-homoserine + ADP + H(+)</text>
        <dbReference type="Rhea" id="RHEA:13985"/>
        <dbReference type="ChEBI" id="CHEBI:15378"/>
        <dbReference type="ChEBI" id="CHEBI:30616"/>
        <dbReference type="ChEBI" id="CHEBI:57476"/>
        <dbReference type="ChEBI" id="CHEBI:57590"/>
        <dbReference type="ChEBI" id="CHEBI:456216"/>
        <dbReference type="EC" id="2.7.1.39"/>
    </reaction>
</comment>
<dbReference type="NCBIfam" id="TIGR00938">
    <property type="entry name" value="thrB_alt"/>
    <property type="match status" value="1"/>
</dbReference>
<dbReference type="SUPFAM" id="SSF56112">
    <property type="entry name" value="Protein kinase-like (PK-like)"/>
    <property type="match status" value="1"/>
</dbReference>
<dbReference type="CDD" id="cd05153">
    <property type="entry name" value="HomoserineK_II"/>
    <property type="match status" value="1"/>
</dbReference>
<proteinExistence type="inferred from homology"/>
<dbReference type="PANTHER" id="PTHR21064:SF6">
    <property type="entry name" value="AMINOGLYCOSIDE PHOSPHOTRANSFERASE DOMAIN-CONTAINING PROTEIN"/>
    <property type="match status" value="1"/>
</dbReference>
<evidence type="ECO:0000313" key="11">
    <source>
        <dbReference type="Proteomes" id="UP000675920"/>
    </source>
</evidence>
<keyword evidence="5 8" id="KW-0418">Kinase</keyword>
<gene>
    <name evidence="8" type="primary">thrB</name>
</gene>
<feature type="domain" description="Aminoglycoside phosphotransferase" evidence="10">
    <location>
        <begin position="27"/>
        <end position="271"/>
    </location>
</feature>
<dbReference type="RefSeq" id="WP_028310466.1">
    <property type="nucleotide sequence ID" value="NZ_AXWS01000007.1"/>
</dbReference>
<evidence type="ECO:0000313" key="12">
    <source>
        <dbReference type="RefSeq" id="WP_028310466.1"/>
    </source>
</evidence>
<dbReference type="EC" id="2.7.1.39" evidence="8 9"/>
<keyword evidence="1 8" id="KW-0028">Amino-acid biosynthesis</keyword>
<dbReference type="InterPro" id="IPR005280">
    <property type="entry name" value="Homoserine_kinase_II"/>
</dbReference>
<keyword evidence="3 8" id="KW-0791">Threonine biosynthesis</keyword>
<evidence type="ECO:0000256" key="7">
    <source>
        <dbReference type="ARBA" id="ARBA00038240"/>
    </source>
</evidence>
<dbReference type="InterPro" id="IPR002575">
    <property type="entry name" value="Aminoglycoside_PTrfase"/>
</dbReference>
<dbReference type="Proteomes" id="UP000675920">
    <property type="component" value="Unplaced"/>
</dbReference>
<comment type="pathway">
    <text evidence="8">Amino-acid biosynthesis; L-threonine biosynthesis; L-threonine from L-aspartate: step 4/5.</text>
</comment>
<dbReference type="Gene3D" id="3.30.200.20">
    <property type="entry name" value="Phosphorylase Kinase, domain 1"/>
    <property type="match status" value="1"/>
</dbReference>
<dbReference type="UniPathway" id="UPA00050">
    <property type="reaction ID" value="UER00064"/>
</dbReference>
<evidence type="ECO:0000256" key="3">
    <source>
        <dbReference type="ARBA" id="ARBA00022697"/>
    </source>
</evidence>
<evidence type="ECO:0000256" key="8">
    <source>
        <dbReference type="HAMAP-Rule" id="MF_00301"/>
    </source>
</evidence>
<dbReference type="GO" id="GO:0004413">
    <property type="term" value="F:homoserine kinase activity"/>
    <property type="evidence" value="ECO:0007669"/>
    <property type="project" value="UniProtKB-UniRule"/>
</dbReference>
<dbReference type="AlphaFoldDB" id="A0A8B6X1V1"/>
<keyword evidence="4 8" id="KW-0547">Nucleotide-binding</keyword>
<dbReference type="OrthoDB" id="9777460at2"/>
<name>A0A8B6X1V1_9BURK</name>
<protein>
    <recommendedName>
        <fullName evidence="8 9">Homoserine kinase</fullName>
        <shortName evidence="8">HK</shortName>
        <shortName evidence="8">HSK</shortName>
        <ecNumber evidence="8 9">2.7.1.39</ecNumber>
    </recommendedName>
</protein>
<dbReference type="PANTHER" id="PTHR21064">
    <property type="entry name" value="AMINOGLYCOSIDE PHOSPHOTRANSFERASE DOMAIN-CONTAINING PROTEIN-RELATED"/>
    <property type="match status" value="1"/>
</dbReference>
<dbReference type="GO" id="GO:0005524">
    <property type="term" value="F:ATP binding"/>
    <property type="evidence" value="ECO:0007669"/>
    <property type="project" value="UniProtKB-KW"/>
</dbReference>
<keyword evidence="11" id="KW-1185">Reference proteome</keyword>
<organism evidence="11 12">
    <name type="scientific">Derxia gummosa DSM 723</name>
    <dbReference type="NCBI Taxonomy" id="1121388"/>
    <lineage>
        <taxon>Bacteria</taxon>
        <taxon>Pseudomonadati</taxon>
        <taxon>Pseudomonadota</taxon>
        <taxon>Betaproteobacteria</taxon>
        <taxon>Burkholderiales</taxon>
        <taxon>Alcaligenaceae</taxon>
        <taxon>Derxia</taxon>
    </lineage>
</organism>
<evidence type="ECO:0000256" key="4">
    <source>
        <dbReference type="ARBA" id="ARBA00022741"/>
    </source>
</evidence>
<dbReference type="InterPro" id="IPR011009">
    <property type="entry name" value="Kinase-like_dom_sf"/>
</dbReference>
<dbReference type="GO" id="GO:0009088">
    <property type="term" value="P:threonine biosynthetic process"/>
    <property type="evidence" value="ECO:0007669"/>
    <property type="project" value="UniProtKB-UniRule"/>
</dbReference>
<dbReference type="Gene3D" id="3.90.1200.10">
    <property type="match status" value="1"/>
</dbReference>
<evidence type="ECO:0000256" key="5">
    <source>
        <dbReference type="ARBA" id="ARBA00022777"/>
    </source>
</evidence>
<comment type="similarity">
    <text evidence="7 8">Belongs to the pseudomonas-type ThrB family.</text>
</comment>
<keyword evidence="6 8" id="KW-0067">ATP-binding</keyword>
<keyword evidence="2 8" id="KW-0808">Transferase</keyword>
<dbReference type="NCBIfam" id="NF003558">
    <property type="entry name" value="PRK05231.1"/>
    <property type="match status" value="1"/>
</dbReference>